<sequence length="193" mass="20775">MRLEPEVGESEKERERASETWAPPEVRPSLPLPVPVEKTRGPPPFPTHCGPLLIRIRPGLGVAEGREGAGVELPRTRSCGPQFGVRGVGWFRVGGKEATGRCGAGRAFHPERVGLRPRSVPSFFVSSSCCPSSFLTAPAPGVYVFFAAVSSFLLSILEFGVPPPPPAPDMMLLFVGSWTWRPPSGCLPPKGRH</sequence>
<keyword evidence="3" id="KW-1185">Reference proteome</keyword>
<protein>
    <submittedName>
        <fullName evidence="2">Uncharacterized protein</fullName>
    </submittedName>
</protein>
<gene>
    <name evidence="2" type="ORF">mMyoMyo1_009364</name>
</gene>
<dbReference type="Proteomes" id="UP000527355">
    <property type="component" value="Unassembled WGS sequence"/>
</dbReference>
<feature type="compositionally biased region" description="Basic and acidic residues" evidence="1">
    <location>
        <begin position="1"/>
        <end position="18"/>
    </location>
</feature>
<name>A0A7J7SSB7_MYOMY</name>
<reference evidence="2 3" key="1">
    <citation type="journal article" date="2020" name="Nature">
        <title>Six reference-quality genomes reveal evolution of bat adaptations.</title>
        <authorList>
            <person name="Jebb D."/>
            <person name="Huang Z."/>
            <person name="Pippel M."/>
            <person name="Hughes G.M."/>
            <person name="Lavrichenko K."/>
            <person name="Devanna P."/>
            <person name="Winkler S."/>
            <person name="Jermiin L.S."/>
            <person name="Skirmuntt E.C."/>
            <person name="Katzourakis A."/>
            <person name="Burkitt-Gray L."/>
            <person name="Ray D.A."/>
            <person name="Sullivan K.A.M."/>
            <person name="Roscito J.G."/>
            <person name="Kirilenko B.M."/>
            <person name="Davalos L.M."/>
            <person name="Corthals A.P."/>
            <person name="Power M.L."/>
            <person name="Jones G."/>
            <person name="Ransome R.D."/>
            <person name="Dechmann D.K.N."/>
            <person name="Locatelli A.G."/>
            <person name="Puechmaille S.J."/>
            <person name="Fedrigo O."/>
            <person name="Jarvis E.D."/>
            <person name="Hiller M."/>
            <person name="Vernes S.C."/>
            <person name="Myers E.W."/>
            <person name="Teeling E.C."/>
        </authorList>
    </citation>
    <scope>NUCLEOTIDE SEQUENCE [LARGE SCALE GENOMIC DNA]</scope>
    <source>
        <strain evidence="2">MMyoMyo1</strain>
        <tissue evidence="2">Flight muscle</tissue>
    </source>
</reference>
<evidence type="ECO:0000313" key="2">
    <source>
        <dbReference type="EMBL" id="KAF6290977.1"/>
    </source>
</evidence>
<dbReference type="AlphaFoldDB" id="A0A7J7SSB7"/>
<comment type="caution">
    <text evidence="2">The sequence shown here is derived from an EMBL/GenBank/DDBJ whole genome shotgun (WGS) entry which is preliminary data.</text>
</comment>
<accession>A0A7J7SSB7</accession>
<proteinExistence type="predicted"/>
<evidence type="ECO:0000256" key="1">
    <source>
        <dbReference type="SAM" id="MobiDB-lite"/>
    </source>
</evidence>
<feature type="region of interest" description="Disordered" evidence="1">
    <location>
        <begin position="1"/>
        <end position="35"/>
    </location>
</feature>
<organism evidence="2 3">
    <name type="scientific">Myotis myotis</name>
    <name type="common">Greater mouse-eared bat</name>
    <name type="synonym">Vespertilio myotis</name>
    <dbReference type="NCBI Taxonomy" id="51298"/>
    <lineage>
        <taxon>Eukaryota</taxon>
        <taxon>Metazoa</taxon>
        <taxon>Chordata</taxon>
        <taxon>Craniata</taxon>
        <taxon>Vertebrata</taxon>
        <taxon>Euteleostomi</taxon>
        <taxon>Mammalia</taxon>
        <taxon>Eutheria</taxon>
        <taxon>Laurasiatheria</taxon>
        <taxon>Chiroptera</taxon>
        <taxon>Yangochiroptera</taxon>
        <taxon>Vespertilionidae</taxon>
        <taxon>Myotis</taxon>
    </lineage>
</organism>
<evidence type="ECO:0000313" key="3">
    <source>
        <dbReference type="Proteomes" id="UP000527355"/>
    </source>
</evidence>
<dbReference type="EMBL" id="JABWUV010000018">
    <property type="protein sequence ID" value="KAF6290977.1"/>
    <property type="molecule type" value="Genomic_DNA"/>
</dbReference>